<keyword evidence="4" id="KW-1185">Reference proteome</keyword>
<dbReference type="EMBL" id="LT828648">
    <property type="protein sequence ID" value="SLM48084.1"/>
    <property type="molecule type" value="Genomic_DNA"/>
</dbReference>
<feature type="domain" description="Replication initiation protein-like C-terminal" evidence="2">
    <location>
        <begin position="99"/>
        <end position="291"/>
    </location>
</feature>
<proteinExistence type="predicted"/>
<organism evidence="3 4">
    <name type="scientific">Nitrospira japonica</name>
    <dbReference type="NCBI Taxonomy" id="1325564"/>
    <lineage>
        <taxon>Bacteria</taxon>
        <taxon>Pseudomonadati</taxon>
        <taxon>Nitrospirota</taxon>
        <taxon>Nitrospiria</taxon>
        <taxon>Nitrospirales</taxon>
        <taxon>Nitrospiraceae</taxon>
        <taxon>Nitrospira</taxon>
    </lineage>
</organism>
<accession>A0A1W1I4Z9</accession>
<protein>
    <recommendedName>
        <fullName evidence="2">Replication initiation protein-like C-terminal domain-containing protein</fullName>
    </recommendedName>
</protein>
<evidence type="ECO:0000259" key="2">
    <source>
        <dbReference type="Pfam" id="PF02486"/>
    </source>
</evidence>
<evidence type="ECO:0000256" key="1">
    <source>
        <dbReference type="SAM" id="MobiDB-lite"/>
    </source>
</evidence>
<dbReference type="InterPro" id="IPR003491">
    <property type="entry name" value="REP-like_C"/>
</dbReference>
<feature type="region of interest" description="Disordered" evidence="1">
    <location>
        <begin position="366"/>
        <end position="385"/>
    </location>
</feature>
<evidence type="ECO:0000313" key="4">
    <source>
        <dbReference type="Proteomes" id="UP000192042"/>
    </source>
</evidence>
<dbReference type="STRING" id="1325564.NSJP_1912"/>
<dbReference type="OrthoDB" id="9809126at2"/>
<name>A0A1W1I4Z9_9BACT</name>
<sequence>MSSGFTLTIDWLAFTLPRSNRQTVMTVVEGEWSRANSGFRGYPLSWILAPNTRGIGKMGSGRPSDPAEVHVDLSGGIVSSWPAERLQAVLRWVFEEGGHLTRLDCALDDRESSVQVERVKQAVEGGQCVTRAGRFQALYGASMADGAITGQTLYFGSPKSHTMLRVYDKRLEARSKGREDCEQFGVRWELELRKERANACGQALAALPASDWIEYVVSILRGYIDFRDTTREALSVERCRAPLLPWWFTLTEGFAKGRFVLEHAPRTIEDVKRWIRDSVAPMLAVACAAPEAGDAWLTRTIVDSTERWKDRHRRLARGNRGLVRATTVSPQPITQGGLRDNVAVTDSRVLKKASTIKAPYILKTHTNHTTTNNTGHTQGSTDDHL</sequence>
<feature type="compositionally biased region" description="Low complexity" evidence="1">
    <location>
        <begin position="367"/>
        <end position="377"/>
    </location>
</feature>
<dbReference type="KEGG" id="nja:NSJP_1912"/>
<dbReference type="Proteomes" id="UP000192042">
    <property type="component" value="Chromosome I"/>
</dbReference>
<reference evidence="3 4" key="1">
    <citation type="submission" date="2017-03" db="EMBL/GenBank/DDBJ databases">
        <authorList>
            <person name="Afonso C.L."/>
            <person name="Miller P.J."/>
            <person name="Scott M.A."/>
            <person name="Spackman E."/>
            <person name="Goraichik I."/>
            <person name="Dimitrov K.M."/>
            <person name="Suarez D.L."/>
            <person name="Swayne D.E."/>
        </authorList>
    </citation>
    <scope>NUCLEOTIDE SEQUENCE [LARGE SCALE GENOMIC DNA]</scope>
    <source>
        <strain evidence="3">Genome sequencing of Nitrospira japonica strain NJ11</strain>
    </source>
</reference>
<evidence type="ECO:0000313" key="3">
    <source>
        <dbReference type="EMBL" id="SLM48084.1"/>
    </source>
</evidence>
<gene>
    <name evidence="3" type="ORF">NSJP_1912</name>
</gene>
<dbReference type="Pfam" id="PF02486">
    <property type="entry name" value="Rep_trans"/>
    <property type="match status" value="1"/>
</dbReference>
<dbReference type="AlphaFoldDB" id="A0A1W1I4Z9"/>